<dbReference type="Proteomes" id="UP000248724">
    <property type="component" value="Unassembled WGS sequence"/>
</dbReference>
<feature type="domain" description="Integrase catalytic" evidence="2">
    <location>
        <begin position="1"/>
        <end position="135"/>
    </location>
</feature>
<dbReference type="InterPro" id="IPR001584">
    <property type="entry name" value="Integrase_cat-core"/>
</dbReference>
<proteinExistence type="predicted"/>
<dbReference type="GO" id="GO:0003676">
    <property type="term" value="F:nucleic acid binding"/>
    <property type="evidence" value="ECO:0007669"/>
    <property type="project" value="InterPro"/>
</dbReference>
<dbReference type="PANTHER" id="PTHR46889:SF4">
    <property type="entry name" value="TRANSPOSASE INSO FOR INSERTION SEQUENCE ELEMENT IS911B-RELATED"/>
    <property type="match status" value="1"/>
</dbReference>
<dbReference type="InterPro" id="IPR012337">
    <property type="entry name" value="RNaseH-like_sf"/>
</dbReference>
<dbReference type="Pfam" id="PF13683">
    <property type="entry name" value="rve_3"/>
    <property type="match status" value="1"/>
</dbReference>
<reference evidence="3 4" key="1">
    <citation type="journal article" date="2017" name="Nature">
        <title>Atmospheric trace gases support primary production in Antarctic desert surface soil.</title>
        <authorList>
            <person name="Ji M."/>
            <person name="Greening C."/>
            <person name="Vanwonterghem I."/>
            <person name="Carere C.R."/>
            <person name="Bay S.K."/>
            <person name="Steen J.A."/>
            <person name="Montgomery K."/>
            <person name="Lines T."/>
            <person name="Beardall J."/>
            <person name="van Dorst J."/>
            <person name="Snape I."/>
            <person name="Stott M.B."/>
            <person name="Hugenholtz P."/>
            <person name="Ferrari B.C."/>
        </authorList>
    </citation>
    <scope>NUCLEOTIDE SEQUENCE [LARGE SCALE GENOMIC DNA]</scope>
    <source>
        <strain evidence="3">RRmetagenome_bin12</strain>
    </source>
</reference>
<accession>A0A2W6AQ95</accession>
<dbReference type="GO" id="GO:0015074">
    <property type="term" value="P:DNA integration"/>
    <property type="evidence" value="ECO:0007669"/>
    <property type="project" value="InterPro"/>
</dbReference>
<evidence type="ECO:0000259" key="2">
    <source>
        <dbReference type="PROSITE" id="PS50994"/>
    </source>
</evidence>
<feature type="non-terminal residue" evidence="3">
    <location>
        <position position="1"/>
    </location>
</feature>
<dbReference type="EMBL" id="QHBU01000180">
    <property type="protein sequence ID" value="PZR79971.1"/>
    <property type="molecule type" value="Genomic_DNA"/>
</dbReference>
<name>A0A2W6AQ95_9BACT</name>
<gene>
    <name evidence="3" type="ORF">DLM65_09395</name>
</gene>
<organism evidence="3 4">
    <name type="scientific">Candidatus Aeolococcus gillhamiae</name>
    <dbReference type="NCBI Taxonomy" id="3127015"/>
    <lineage>
        <taxon>Bacteria</taxon>
        <taxon>Bacillati</taxon>
        <taxon>Candidatus Dormiibacterota</taxon>
        <taxon>Candidatus Dormibacteria</taxon>
        <taxon>Candidatus Aeolococcales</taxon>
        <taxon>Candidatus Aeolococcaceae</taxon>
        <taxon>Candidatus Aeolococcus</taxon>
    </lineage>
</organism>
<feature type="region of interest" description="Disordered" evidence="1">
    <location>
        <begin position="156"/>
        <end position="180"/>
    </location>
</feature>
<dbReference type="PANTHER" id="PTHR46889">
    <property type="entry name" value="TRANSPOSASE INSF FOR INSERTION SEQUENCE IS3B-RELATED"/>
    <property type="match status" value="1"/>
</dbReference>
<evidence type="ECO:0000313" key="3">
    <source>
        <dbReference type="EMBL" id="PZR79971.1"/>
    </source>
</evidence>
<evidence type="ECO:0000313" key="4">
    <source>
        <dbReference type="Proteomes" id="UP000248724"/>
    </source>
</evidence>
<dbReference type="AlphaFoldDB" id="A0A2W6AQ95"/>
<dbReference type="InterPro" id="IPR050900">
    <property type="entry name" value="Transposase_IS3/IS150/IS904"/>
</dbReference>
<dbReference type="SUPFAM" id="SSF53098">
    <property type="entry name" value="Ribonuclease H-like"/>
    <property type="match status" value="1"/>
</dbReference>
<evidence type="ECO:0000256" key="1">
    <source>
        <dbReference type="SAM" id="MobiDB-lite"/>
    </source>
</evidence>
<dbReference type="Gene3D" id="3.30.420.10">
    <property type="entry name" value="Ribonuclease H-like superfamily/Ribonuclease H"/>
    <property type="match status" value="1"/>
</dbReference>
<dbReference type="PROSITE" id="PS50994">
    <property type="entry name" value="INTEGRASE"/>
    <property type="match status" value="1"/>
</dbReference>
<protein>
    <submittedName>
        <fullName evidence="3">IS3 family transposase</fullName>
    </submittedName>
</protein>
<sequence length="180" mass="20545">DIFSRKVVAWSVHDTESESHARRLIGEACRRHGVVRDQLVIHADRGSPMIAGTVAELLNELGVAKSHSRPRVSNDNPFIESHFKTLKYRPDYPDRFDSITAARAWVRRFVHWYNEVHYHSGIGYLRPADLHDGNQHAIVEHRQATLDAASAAHPERFTKRPHPARVPTKAWINRPSIQSA</sequence>
<comment type="caution">
    <text evidence="3">The sequence shown here is derived from an EMBL/GenBank/DDBJ whole genome shotgun (WGS) entry which is preliminary data.</text>
</comment>
<dbReference type="InterPro" id="IPR036397">
    <property type="entry name" value="RNaseH_sf"/>
</dbReference>